<reference evidence="3" key="1">
    <citation type="submission" date="2013-05" db="EMBL/GenBank/DDBJ databases">
        <authorList>
            <person name="Yim A.K.Y."/>
            <person name="Chan T.F."/>
            <person name="Ji K.M."/>
            <person name="Liu X.Y."/>
            <person name="Zhou J.W."/>
            <person name="Li R.Q."/>
            <person name="Yang K.Y."/>
            <person name="Li J."/>
            <person name="Li M."/>
            <person name="Law P.T.W."/>
            <person name="Wu Y.L."/>
            <person name="Cai Z.L."/>
            <person name="Qin H."/>
            <person name="Bao Y."/>
            <person name="Leung R.K.K."/>
            <person name="Ng P.K.S."/>
            <person name="Zou J."/>
            <person name="Zhong X.J."/>
            <person name="Ran P.X."/>
            <person name="Zhong N.S."/>
            <person name="Liu Z.G."/>
            <person name="Tsui S.K.W."/>
        </authorList>
    </citation>
    <scope>NUCLEOTIDE SEQUENCE</scope>
    <source>
        <strain evidence="3">Derf</strain>
        <tissue evidence="3">Whole organism</tissue>
    </source>
</reference>
<dbReference type="AlphaFoldDB" id="A0A922KY06"/>
<feature type="signal peptide" evidence="1">
    <location>
        <begin position="1"/>
        <end position="19"/>
    </location>
</feature>
<dbReference type="EMBL" id="SDOV01000001">
    <property type="protein sequence ID" value="KAH7645630.1"/>
    <property type="molecule type" value="Genomic_DNA"/>
</dbReference>
<reference evidence="3" key="4">
    <citation type="journal article" date="2022" name="Res Sq">
        <title>Comparative Genomics Reveals Insights into the Divergent Evolution of Astigmatic Mites and Household Pest Adaptations.</title>
        <authorList>
            <person name="Xiong Q."/>
            <person name="Wan A.T.-Y."/>
            <person name="Liu X.-Y."/>
            <person name="Fung C.S.-H."/>
            <person name="Xiao X."/>
            <person name="Malainual N."/>
            <person name="Hou J."/>
            <person name="Wang L."/>
            <person name="Wang M."/>
            <person name="Yang K."/>
            <person name="Cui Y."/>
            <person name="Leung E."/>
            <person name="Nong W."/>
            <person name="Shin S.-K."/>
            <person name="Au S."/>
            <person name="Jeong K.Y."/>
            <person name="Chew F.T."/>
            <person name="Hui J."/>
            <person name="Leung T.F."/>
            <person name="Tungtrongchitr A."/>
            <person name="Zhong N."/>
            <person name="Liu Z."/>
            <person name="Tsui S."/>
        </authorList>
    </citation>
    <scope>NUCLEOTIDE SEQUENCE</scope>
    <source>
        <strain evidence="3">Derf</strain>
        <tissue evidence="3">Whole organism</tissue>
    </source>
</reference>
<proteinExistence type="predicted"/>
<name>A0A922KY06_DERFA</name>
<gene>
    <name evidence="3" type="ORF">DERF_016688</name>
    <name evidence="2" type="ORF">HUG17_1168</name>
</gene>
<dbReference type="Proteomes" id="UP000790347">
    <property type="component" value="Unassembled WGS sequence"/>
</dbReference>
<accession>A0A922KY06</accession>
<dbReference type="OrthoDB" id="10338484at2759"/>
<keyword evidence="1" id="KW-0732">Signal</keyword>
<reference evidence="2" key="2">
    <citation type="submission" date="2020-06" db="EMBL/GenBank/DDBJ databases">
        <authorList>
            <person name="Ji K."/>
            <person name="Li J."/>
        </authorList>
    </citation>
    <scope>NUCLEOTIDE SEQUENCE</scope>
    <source>
        <strain evidence="2">JKM2019</strain>
        <tissue evidence="2">Whole body</tissue>
    </source>
</reference>
<evidence type="ECO:0000313" key="2">
    <source>
        <dbReference type="EMBL" id="KAH7645630.1"/>
    </source>
</evidence>
<sequence length="113" mass="13121">MNHFFQLTIVAILVTIVLSSPITGDYSKKEYEDECKQAENFLSNALKKYVDEEFVQAYGKILMDGLHRLNKKTEDAIKNETDGTKKQEAINFAYDSCERLLLFMKDLEDKMKQ</sequence>
<organism evidence="3 4">
    <name type="scientific">Dermatophagoides farinae</name>
    <name type="common">American house dust mite</name>
    <dbReference type="NCBI Taxonomy" id="6954"/>
    <lineage>
        <taxon>Eukaryota</taxon>
        <taxon>Metazoa</taxon>
        <taxon>Ecdysozoa</taxon>
        <taxon>Arthropoda</taxon>
        <taxon>Chelicerata</taxon>
        <taxon>Arachnida</taxon>
        <taxon>Acari</taxon>
        <taxon>Acariformes</taxon>
        <taxon>Sarcoptiformes</taxon>
        <taxon>Astigmata</taxon>
        <taxon>Psoroptidia</taxon>
        <taxon>Analgoidea</taxon>
        <taxon>Pyroglyphidae</taxon>
        <taxon>Dermatophagoidinae</taxon>
        <taxon>Dermatophagoides</taxon>
    </lineage>
</organism>
<evidence type="ECO:0000256" key="1">
    <source>
        <dbReference type="SAM" id="SignalP"/>
    </source>
</evidence>
<dbReference type="EMBL" id="ASGP02000010">
    <property type="protein sequence ID" value="KAH9490488.1"/>
    <property type="molecule type" value="Genomic_DNA"/>
</dbReference>
<comment type="caution">
    <text evidence="3">The sequence shown here is derived from an EMBL/GenBank/DDBJ whole genome shotgun (WGS) entry which is preliminary data.</text>
</comment>
<dbReference type="Proteomes" id="UP000828236">
    <property type="component" value="Unassembled WGS sequence"/>
</dbReference>
<reference evidence="2" key="3">
    <citation type="journal article" date="2021" name="World Allergy Organ. J.">
        <title>Chromosome-level assembly of Dermatophagoides farinae genome and transcriptome reveals two novel allergens Der f 37 and Der f 39.</title>
        <authorList>
            <person name="Chen J."/>
            <person name="Cai Z."/>
            <person name="Fan D."/>
            <person name="Hu J."/>
            <person name="Hou Y."/>
            <person name="He Y."/>
            <person name="Zhang Z."/>
            <person name="Zhao Z."/>
            <person name="Gao P."/>
            <person name="Hu W."/>
            <person name="Sun J."/>
            <person name="Li J."/>
            <person name="Ji K."/>
        </authorList>
    </citation>
    <scope>NUCLEOTIDE SEQUENCE</scope>
    <source>
        <strain evidence="2">JKM2019</strain>
    </source>
</reference>
<evidence type="ECO:0000313" key="4">
    <source>
        <dbReference type="Proteomes" id="UP000790347"/>
    </source>
</evidence>
<protein>
    <submittedName>
        <fullName evidence="3">Uncharacterized protein</fullName>
    </submittedName>
</protein>
<feature type="chain" id="PRO_5038276999" evidence="1">
    <location>
        <begin position="20"/>
        <end position="113"/>
    </location>
</feature>
<evidence type="ECO:0000313" key="3">
    <source>
        <dbReference type="EMBL" id="KAH9490488.1"/>
    </source>
</evidence>
<keyword evidence="4" id="KW-1185">Reference proteome</keyword>